<reference evidence="2 3" key="1">
    <citation type="submission" date="2019-09" db="EMBL/GenBank/DDBJ databases">
        <authorList>
            <person name="Depoorter E."/>
        </authorList>
    </citation>
    <scope>NUCLEOTIDE SEQUENCE [LARGE SCALE GENOMIC DNA]</scope>
    <source>
        <strain evidence="2">LMG 24065</strain>
    </source>
</reference>
<dbReference type="RefSeq" id="WP_151052546.1">
    <property type="nucleotide sequence ID" value="NZ_CABVPN010000001.1"/>
</dbReference>
<feature type="transmembrane region" description="Helical" evidence="1">
    <location>
        <begin position="6"/>
        <end position="28"/>
    </location>
</feature>
<evidence type="ECO:0000313" key="2">
    <source>
        <dbReference type="EMBL" id="VWB08378.1"/>
    </source>
</evidence>
<dbReference type="Proteomes" id="UP000494125">
    <property type="component" value="Unassembled WGS sequence"/>
</dbReference>
<keyword evidence="3" id="KW-1185">Reference proteome</keyword>
<dbReference type="EMBL" id="CABVPN010000001">
    <property type="protein sequence ID" value="VWB08378.1"/>
    <property type="molecule type" value="Genomic_DNA"/>
</dbReference>
<proteinExistence type="predicted"/>
<sequence>MGDTWMGLAIGGSALAVALTMAIALHWLERRRARRLRNFDPLDCWLVAYGKRLARGPARRTRSGAR</sequence>
<organism evidence="2 3">
    <name type="scientific">Burkholderia diffusa</name>
    <dbReference type="NCBI Taxonomy" id="488732"/>
    <lineage>
        <taxon>Bacteria</taxon>
        <taxon>Pseudomonadati</taxon>
        <taxon>Pseudomonadota</taxon>
        <taxon>Betaproteobacteria</taxon>
        <taxon>Burkholderiales</taxon>
        <taxon>Burkholderiaceae</taxon>
        <taxon>Burkholderia</taxon>
        <taxon>Burkholderia cepacia complex</taxon>
    </lineage>
</organism>
<evidence type="ECO:0000313" key="3">
    <source>
        <dbReference type="Proteomes" id="UP000494125"/>
    </source>
</evidence>
<evidence type="ECO:0000256" key="1">
    <source>
        <dbReference type="SAM" id="Phobius"/>
    </source>
</evidence>
<keyword evidence="1" id="KW-0472">Membrane</keyword>
<dbReference type="GeneID" id="93025282"/>
<name>A0A6P2GV89_9BURK</name>
<protein>
    <submittedName>
        <fullName evidence="2">Membrane protein</fullName>
    </submittedName>
</protein>
<gene>
    <name evidence="2" type="ORF">BDI24065_00211</name>
</gene>
<dbReference type="AlphaFoldDB" id="A0A6P2GV89"/>
<keyword evidence="1" id="KW-1133">Transmembrane helix</keyword>
<accession>A0A6P2GV89</accession>
<keyword evidence="1" id="KW-0812">Transmembrane</keyword>